<evidence type="ECO:0000259" key="1">
    <source>
        <dbReference type="Pfam" id="PF03781"/>
    </source>
</evidence>
<dbReference type="SUPFAM" id="SSF56436">
    <property type="entry name" value="C-type lectin-like"/>
    <property type="match status" value="1"/>
</dbReference>
<feature type="domain" description="Sulfatase-modifying factor enzyme-like" evidence="1">
    <location>
        <begin position="57"/>
        <end position="341"/>
    </location>
</feature>
<protein>
    <submittedName>
        <fullName evidence="2">Formylglycine-generating enzyme, required for sulfatase activity, contains SUMF1/FGE domain</fullName>
    </submittedName>
</protein>
<accession>A0A450U6V8</accession>
<sequence>MGDSIKGGLCFANPPYRVFLGVILACVSLSISAQDESVSLPSLSFPTQPCRFRPGESPEMAIIASGRFLMGSPEGEKGRDSDEGPQHGVSVVNPFAISRCEVTVGEFRTFMEDTEYRTDAERGQGCWALKDDGSGGEVHKDRNWRSPGFDQTEHHPVVCVSWNDARAYAYWLTLRTGKRYRLLSEAEWEYAARAVRVTGVPGPLSRRYWGDDPEDKRMCEFANGADPTLKEEVPKWGFDINENCRDGFAFTAPAASFRPNAFGLFDMVGNAWEWTADCWHENYQGAPVDGSTWGEENGGDCSGRVVRGGSWFYEPWVVGSASRGWGTTNVATFNLGFRLARDL</sequence>
<organism evidence="2">
    <name type="scientific">Candidatus Kentrum sp. LFY</name>
    <dbReference type="NCBI Taxonomy" id="2126342"/>
    <lineage>
        <taxon>Bacteria</taxon>
        <taxon>Pseudomonadati</taxon>
        <taxon>Pseudomonadota</taxon>
        <taxon>Gammaproteobacteria</taxon>
        <taxon>Candidatus Kentrum</taxon>
    </lineage>
</organism>
<dbReference type="Gene3D" id="3.90.1580.10">
    <property type="entry name" value="paralog of FGE (formylglycine-generating enzyme)"/>
    <property type="match status" value="1"/>
</dbReference>
<dbReference type="InterPro" id="IPR005532">
    <property type="entry name" value="SUMF_dom"/>
</dbReference>
<proteinExistence type="predicted"/>
<dbReference type="InterPro" id="IPR016187">
    <property type="entry name" value="CTDL_fold"/>
</dbReference>
<dbReference type="GO" id="GO:0120147">
    <property type="term" value="F:formylglycine-generating oxidase activity"/>
    <property type="evidence" value="ECO:0007669"/>
    <property type="project" value="TreeGrafter"/>
</dbReference>
<name>A0A450U6V8_9GAMM</name>
<dbReference type="EMBL" id="CAADFF010000006">
    <property type="protein sequence ID" value="VFJ87385.1"/>
    <property type="molecule type" value="Genomic_DNA"/>
</dbReference>
<reference evidence="2" key="1">
    <citation type="submission" date="2019-02" db="EMBL/GenBank/DDBJ databases">
        <authorList>
            <person name="Gruber-Vodicka R. H."/>
            <person name="Seah K. B. B."/>
        </authorList>
    </citation>
    <scope>NUCLEOTIDE SEQUENCE</scope>
    <source>
        <strain evidence="2">BECK_M7</strain>
    </source>
</reference>
<dbReference type="PANTHER" id="PTHR23150:SF35">
    <property type="entry name" value="BLL6746 PROTEIN"/>
    <property type="match status" value="1"/>
</dbReference>
<dbReference type="Pfam" id="PF03781">
    <property type="entry name" value="FGE-sulfatase"/>
    <property type="match status" value="1"/>
</dbReference>
<gene>
    <name evidence="2" type="ORF">BECKLFY1418B_GA0070995_100639</name>
</gene>
<dbReference type="InterPro" id="IPR042095">
    <property type="entry name" value="SUMF_sf"/>
</dbReference>
<dbReference type="InterPro" id="IPR051043">
    <property type="entry name" value="Sulfatase_Mod_Factor_Kinase"/>
</dbReference>
<dbReference type="PANTHER" id="PTHR23150">
    <property type="entry name" value="SULFATASE MODIFYING FACTOR 1, 2"/>
    <property type="match status" value="1"/>
</dbReference>
<evidence type="ECO:0000313" key="2">
    <source>
        <dbReference type="EMBL" id="VFJ87385.1"/>
    </source>
</evidence>
<dbReference type="AlphaFoldDB" id="A0A450U6V8"/>